<dbReference type="Pfam" id="PF25521">
    <property type="entry name" value="WHD_TANC1"/>
    <property type="match status" value="1"/>
</dbReference>
<dbReference type="Pfam" id="PF25520">
    <property type="entry name" value="AAA_lid_TANC1"/>
    <property type="match status" value="1"/>
</dbReference>
<dbReference type="PANTHER" id="PTHR24166">
    <property type="entry name" value="ROLLING PEBBLES, ISOFORM B"/>
    <property type="match status" value="1"/>
</dbReference>
<accession>A0A6P7IQI4</accession>
<feature type="compositionally biased region" description="Acidic residues" evidence="9">
    <location>
        <begin position="1492"/>
        <end position="1508"/>
    </location>
</feature>
<dbReference type="SUPFAM" id="SSF48403">
    <property type="entry name" value="Ankyrin repeat"/>
    <property type="match status" value="1"/>
</dbReference>
<feature type="repeat" description="ANK" evidence="8">
    <location>
        <begin position="1083"/>
        <end position="1115"/>
    </location>
</feature>
<dbReference type="InterPro" id="IPR019734">
    <property type="entry name" value="TPR_rpt"/>
</dbReference>
<feature type="compositionally biased region" description="Polar residues" evidence="9">
    <location>
        <begin position="1572"/>
        <end position="1583"/>
    </location>
</feature>
<feature type="compositionally biased region" description="Polar residues" evidence="9">
    <location>
        <begin position="176"/>
        <end position="197"/>
    </location>
</feature>
<evidence type="ECO:0000256" key="8">
    <source>
        <dbReference type="PROSITE-ProRule" id="PRU00023"/>
    </source>
</evidence>
<feature type="compositionally biased region" description="Gly residues" evidence="9">
    <location>
        <begin position="456"/>
        <end position="475"/>
    </location>
</feature>
<evidence type="ECO:0000313" key="13">
    <source>
        <dbReference type="RefSeq" id="XP_028267381.1"/>
    </source>
</evidence>
<keyword evidence="4" id="KW-0770">Synapse</keyword>
<dbReference type="InParanoid" id="A0A6P7IQI4"/>
<evidence type="ECO:0000256" key="1">
    <source>
        <dbReference type="ARBA" id="ARBA00022553"/>
    </source>
</evidence>
<evidence type="ECO:0000256" key="7">
    <source>
        <dbReference type="ARBA" id="ARBA00038259"/>
    </source>
</evidence>
<evidence type="ECO:0000256" key="3">
    <source>
        <dbReference type="ARBA" id="ARBA00022803"/>
    </source>
</evidence>
<feature type="compositionally biased region" description="Low complexity" evidence="9">
    <location>
        <begin position="1532"/>
        <end position="1541"/>
    </location>
</feature>
<evidence type="ECO:0000256" key="9">
    <source>
        <dbReference type="SAM" id="MobiDB-lite"/>
    </source>
</evidence>
<evidence type="ECO:0000256" key="2">
    <source>
        <dbReference type="ARBA" id="ARBA00022737"/>
    </source>
</evidence>
<dbReference type="InterPro" id="IPR036770">
    <property type="entry name" value="Ankyrin_rpt-contain_sf"/>
</dbReference>
<dbReference type="InterPro" id="IPR002110">
    <property type="entry name" value="Ankyrin_rpt"/>
</dbReference>
<feature type="compositionally biased region" description="Low complexity" evidence="9">
    <location>
        <begin position="152"/>
        <end position="166"/>
    </location>
</feature>
<dbReference type="InterPro" id="IPR050889">
    <property type="entry name" value="Dendritic_Spine_Reg/Scaffold"/>
</dbReference>
<feature type="repeat" description="ANK" evidence="8">
    <location>
        <begin position="965"/>
        <end position="997"/>
    </location>
</feature>
<reference evidence="13" key="1">
    <citation type="submission" date="2025-08" db="UniProtKB">
        <authorList>
            <consortium name="RefSeq"/>
        </authorList>
    </citation>
    <scope>IDENTIFICATION</scope>
</reference>
<dbReference type="Pfam" id="PF12796">
    <property type="entry name" value="Ank_2"/>
    <property type="match status" value="3"/>
</dbReference>
<feature type="compositionally biased region" description="Polar residues" evidence="9">
    <location>
        <begin position="1810"/>
        <end position="1830"/>
    </location>
</feature>
<dbReference type="Pfam" id="PF00023">
    <property type="entry name" value="Ank"/>
    <property type="match status" value="1"/>
</dbReference>
<dbReference type="PROSITE" id="PS50088">
    <property type="entry name" value="ANK_REPEAT"/>
    <property type="match status" value="6"/>
</dbReference>
<feature type="compositionally biased region" description="Polar residues" evidence="9">
    <location>
        <begin position="334"/>
        <end position="349"/>
    </location>
</feature>
<dbReference type="SMART" id="SM00028">
    <property type="entry name" value="TPR"/>
    <property type="match status" value="3"/>
</dbReference>
<feature type="region of interest" description="Disordered" evidence="9">
    <location>
        <begin position="84"/>
        <end position="111"/>
    </location>
</feature>
<keyword evidence="2" id="KW-0677">Repeat</keyword>
<feature type="region of interest" description="Disordered" evidence="9">
    <location>
        <begin position="332"/>
        <end position="354"/>
    </location>
</feature>
<evidence type="ECO:0000256" key="5">
    <source>
        <dbReference type="ARBA" id="ARBA00023043"/>
    </source>
</evidence>
<feature type="compositionally biased region" description="Basic and acidic residues" evidence="9">
    <location>
        <begin position="2015"/>
        <end position="2024"/>
    </location>
</feature>
<proteinExistence type="inferred from homology"/>
<dbReference type="Gene3D" id="1.25.40.10">
    <property type="entry name" value="Tetratricopeptide repeat domain"/>
    <property type="match status" value="1"/>
</dbReference>
<feature type="repeat" description="ANK" evidence="8">
    <location>
        <begin position="1116"/>
        <end position="1148"/>
    </location>
</feature>
<sequence length="2041" mass="223044">MDCTAAILKTCARSRTKWRRHGRSSVCCPWRPAGSCSCGAGIVAVRVVRHTSSLLRCLLLYVCCCRPHEESSELCHDEWADRPAEGVERGGRGRREEEGEDEELGPPPSVDEAADALMTRLGFLLGEKVIGGEPDSSYHAQEDGQSFQQRISPSSSLASSNTSPCSTLQPPAGREGNNNNKHISTNHASVTSPTSTLESRDSGIIATLTSYSADSAAERDDGAKYLGDCCHGSSFNLWQQGGRPVVASTSSSSMMAAASANDGFLYRVEDNMAASTYSLNKLHPDRGAGSTRSSGSTHSIPLYLMPRPNSVAATSSAHLEDLAYLDEQQRHLPSRTSLRMPRQNSGSRSQQDHRVRFTPSLNLKPLHFEVPGLSSDWLFTGREWLYQEVDGCLRSDDQAKSQGVVIVGNMGFGKTAIVARLVALSCHGHRMWPNAASSKTLPKHVEPVPFSHDSLGRGGGGGGGEEGGGGGGGSCPGTPEMRRRQEETLRRLAGQVVSYHFCQADNCHTCLVPEFVHNMVAMLSDAPQLAAYRELLQRSPQLQSMLSLRSCIQDPSSALQRGILEPLDALYRERKLHVEGAGLIVLIDGLNEAEFHRPDYGDTLTSFLSRNIQKFPSWLKIITTVRTSQQDITSSLPFHRISLDRMEDNNAIDQDLQGYLMQRIHSSAEIQSNVSLSNGRLDNTALAKLVSHLKSLSRGSYLYLKLTLDLIEGGYLVLKSSSFKVVPVSLAEVYLLQLNMRFPTQSSFQRVLPLLNVTVASLHPLTEQQLFEVVNAGALTGGMLQWSEFTQRLEQLSPFLIRRSDGSRMLKHASFREWLVWREEGQDDRFLCDPRSGHTLLAFWLCRQDGKLNRQQTLELGHHILKAHIYKGLSKKLRVSSSVLQGLWLSYSTASLSPVLSSLRNLYTPNIKVSRLLIIGGADVDCRCDVLNNAPLLCVHAHLGHTDAVALLLDHGAQVDAQSQDGLTALGFAAAAGRLDIVTMLSQNKAKVGHVDVSGRCVLVHAAQRGQLEVLRFLLRCADWSCTSCCGQRGASRSQAVQQALTAAASMGHAEMVSYLLDLPEEDEEEEERPEINTYDSLWGETALTAAAGRGRLPVCRLLLDQGAAVDQGNRQGVTPLFSAVRRGHWQVVELLLNHGVEVNMVDQQGRTALMTAASEGHVTTAQLLLDHGASLNQTDKEGLTALSWACLKGQLLLVRELVERGATTTHADRSGRTPLDLAAFCGDPEVVQYLVDHGASVEHVDCSGMRPLDRAVGCRNTSAVIALLKKGAQIGRNLNYKPARSEEWMLRMKISNIYICMCLCAGPATWAMATSKPDILMVLLSKLIQEGDKLYKQGKVREAAHSYQSALQKFPGDELKTFRQLRVCVLLNLSRCRRKMNDFSLAEELATKALELKAKSYEAFYARARAKRSRRQFHAALEDLIEASRLCPSNREIQRLMTRVKDECRQAAHESPPPSHHVYQQNVAMSISEARSRDSGSLQVPDREGLTEEEEEEEEEEDETEEDGTLRESSFYPSPVIQSLETRPRSRGPSPSSLSPTHLYHPLPSPTHGASLSSPSHSAPPLPSSSYHNFSPTSSPMQHLQRAGPMSETMSALSGGSHHQHAQSASAFHHSDQDQGVQQLHHLTSQRSIQNPIQGQWLQPAKAQVVRTSQPSSSAHSSMVLGSSAYTQFAHLPQELAELGEGFGPSPLDVRPSPQVQAGLSSGASYALDDVDVDMVCQVRSTSAHTRGAGGDRMGINRFVQSHQFSRNQTKAAYYPMELTEATLGPSDRLQPSHDYQYHHQGGFRRPLSAHPTPSSAPTPRPLIHSQSVNVRFSPSSGSLTSGQPANHGPGFRTSASAQHMDLPADLSSMGGYHDDLFLISSPQSEISMAGGGTYPGEVGRSSRNTPFMGITDKTRVHHQYQQPAPSSSASCLSPSRSWAVSSVDTVVTSPSKNPTSQGGFMPPQPSSIAYHNRSNNNAHNGHLLHDNQDFYEVVPNNGRQGEGSGQVVGQNPSYLDVKVARTLPVIHSCSDRPTEKRTGPTSPVKPKRPFVESNV</sequence>
<dbReference type="Proteomes" id="UP000515145">
    <property type="component" value="Chromosome 8"/>
</dbReference>
<protein>
    <submittedName>
        <fullName evidence="13">Protein TANC2-like isoform X1</fullName>
    </submittedName>
</protein>
<feature type="region of interest" description="Disordered" evidence="9">
    <location>
        <begin position="2014"/>
        <end position="2041"/>
    </location>
</feature>
<dbReference type="SUPFAM" id="SSF48452">
    <property type="entry name" value="TPR-like"/>
    <property type="match status" value="1"/>
</dbReference>
<feature type="repeat" description="ANK" evidence="8">
    <location>
        <begin position="1149"/>
        <end position="1181"/>
    </location>
</feature>
<feature type="region of interest" description="Disordered" evidence="9">
    <location>
        <begin position="1473"/>
        <end position="1626"/>
    </location>
</feature>
<dbReference type="InterPro" id="IPR058056">
    <property type="entry name" value="WH_TANC1/2"/>
</dbReference>
<dbReference type="OrthoDB" id="5958958at2759"/>
<feature type="region of interest" description="Disordered" evidence="9">
    <location>
        <begin position="440"/>
        <end position="486"/>
    </location>
</feature>
<dbReference type="GO" id="GO:0043197">
    <property type="term" value="C:dendritic spine"/>
    <property type="evidence" value="ECO:0007669"/>
    <property type="project" value="TreeGrafter"/>
</dbReference>
<keyword evidence="3" id="KW-0802">TPR repeat</keyword>
<feature type="region of interest" description="Disordered" evidence="9">
    <location>
        <begin position="1932"/>
        <end position="1969"/>
    </location>
</feature>
<comment type="subcellular location">
    <subcellularLocation>
        <location evidence="6">Postsynapse</location>
    </subcellularLocation>
</comment>
<dbReference type="GeneID" id="114439559"/>
<dbReference type="PANTHER" id="PTHR24166:SF21">
    <property type="entry name" value="PROTEIN TANC2"/>
    <property type="match status" value="1"/>
</dbReference>
<organism evidence="12 13">
    <name type="scientific">Parambassis ranga</name>
    <name type="common">Indian glassy fish</name>
    <dbReference type="NCBI Taxonomy" id="210632"/>
    <lineage>
        <taxon>Eukaryota</taxon>
        <taxon>Metazoa</taxon>
        <taxon>Chordata</taxon>
        <taxon>Craniata</taxon>
        <taxon>Vertebrata</taxon>
        <taxon>Euteleostomi</taxon>
        <taxon>Actinopterygii</taxon>
        <taxon>Neopterygii</taxon>
        <taxon>Teleostei</taxon>
        <taxon>Neoteleostei</taxon>
        <taxon>Acanthomorphata</taxon>
        <taxon>Ovalentaria</taxon>
        <taxon>Ambassidae</taxon>
        <taxon>Parambassis</taxon>
    </lineage>
</organism>
<feature type="compositionally biased region" description="Polar residues" evidence="9">
    <location>
        <begin position="1952"/>
        <end position="1965"/>
    </location>
</feature>
<gene>
    <name evidence="13" type="primary">LOC114439559</name>
</gene>
<dbReference type="RefSeq" id="XP_028267381.1">
    <property type="nucleotide sequence ID" value="XM_028411580.1"/>
</dbReference>
<feature type="domain" description="TANC1/2-like AAA+ ATPase lid" evidence="10">
    <location>
        <begin position="643"/>
        <end position="739"/>
    </location>
</feature>
<dbReference type="Gene3D" id="1.25.40.20">
    <property type="entry name" value="Ankyrin repeat-containing domain"/>
    <property type="match status" value="3"/>
</dbReference>
<name>A0A6P7IQI4_9TELE</name>
<feature type="domain" description="TANC1/2-like winged helix" evidence="11">
    <location>
        <begin position="741"/>
        <end position="895"/>
    </location>
</feature>
<evidence type="ECO:0000256" key="4">
    <source>
        <dbReference type="ARBA" id="ARBA00023018"/>
    </source>
</evidence>
<dbReference type="InterPro" id="IPR058018">
    <property type="entry name" value="AAA_lid_TANC1/2"/>
</dbReference>
<dbReference type="SMART" id="SM00248">
    <property type="entry name" value="ANK"/>
    <property type="match status" value="10"/>
</dbReference>
<feature type="compositionally biased region" description="Basic and acidic residues" evidence="9">
    <location>
        <begin position="84"/>
        <end position="97"/>
    </location>
</feature>
<comment type="similarity">
    <text evidence="7">Belongs to the TANC family.</text>
</comment>
<keyword evidence="5 8" id="KW-0040">ANK repeat</keyword>
<keyword evidence="1" id="KW-0597">Phosphoprotein</keyword>
<feature type="repeat" description="ANK" evidence="8">
    <location>
        <begin position="1182"/>
        <end position="1214"/>
    </location>
</feature>
<evidence type="ECO:0000259" key="11">
    <source>
        <dbReference type="Pfam" id="PF25521"/>
    </source>
</evidence>
<evidence type="ECO:0000313" key="12">
    <source>
        <dbReference type="Proteomes" id="UP000515145"/>
    </source>
</evidence>
<feature type="repeat" description="ANK" evidence="8">
    <location>
        <begin position="1215"/>
        <end position="1247"/>
    </location>
</feature>
<feature type="region of interest" description="Disordered" evidence="9">
    <location>
        <begin position="282"/>
        <end position="301"/>
    </location>
</feature>
<dbReference type="PROSITE" id="PS50297">
    <property type="entry name" value="ANK_REP_REGION"/>
    <property type="match status" value="5"/>
</dbReference>
<evidence type="ECO:0000256" key="6">
    <source>
        <dbReference type="ARBA" id="ARBA00034110"/>
    </source>
</evidence>
<feature type="compositionally biased region" description="Low complexity" evidence="9">
    <location>
        <begin position="1599"/>
        <end position="1613"/>
    </location>
</feature>
<dbReference type="GO" id="GO:0061001">
    <property type="term" value="P:regulation of dendritic spine morphogenesis"/>
    <property type="evidence" value="ECO:0007669"/>
    <property type="project" value="TreeGrafter"/>
</dbReference>
<dbReference type="InterPro" id="IPR011990">
    <property type="entry name" value="TPR-like_helical_dom_sf"/>
</dbReference>
<keyword evidence="12" id="KW-1185">Reference proteome</keyword>
<feature type="compositionally biased region" description="Low complexity" evidence="9">
    <location>
        <begin position="287"/>
        <end position="299"/>
    </location>
</feature>
<feature type="region of interest" description="Disordered" evidence="9">
    <location>
        <begin position="1769"/>
        <end position="1838"/>
    </location>
</feature>
<evidence type="ECO:0000259" key="10">
    <source>
        <dbReference type="Pfam" id="PF25520"/>
    </source>
</evidence>
<feature type="region of interest" description="Disordered" evidence="9">
    <location>
        <begin position="134"/>
        <end position="199"/>
    </location>
</feature>